<dbReference type="GO" id="GO:0000146">
    <property type="term" value="F:microfilament motor activity"/>
    <property type="evidence" value="ECO:0007669"/>
    <property type="project" value="TreeGrafter"/>
</dbReference>
<evidence type="ECO:0000256" key="3">
    <source>
        <dbReference type="ARBA" id="ARBA00023203"/>
    </source>
</evidence>
<dbReference type="AlphaFoldDB" id="A0A2G9RI86"/>
<feature type="domain" description="Myosin motor" evidence="5">
    <location>
        <begin position="1"/>
        <end position="189"/>
    </location>
</feature>
<keyword evidence="1" id="KW-0547">Nucleotide-binding</keyword>
<gene>
    <name evidence="6" type="ORF">AB205_0058910</name>
</gene>
<dbReference type="Proteomes" id="UP000228934">
    <property type="component" value="Unassembled WGS sequence"/>
</dbReference>
<dbReference type="Pfam" id="PF00063">
    <property type="entry name" value="Myosin_head"/>
    <property type="match status" value="2"/>
</dbReference>
<protein>
    <recommendedName>
        <fullName evidence="5">Myosin motor domain-containing protein</fullName>
    </recommendedName>
</protein>
<dbReference type="GO" id="GO:0005737">
    <property type="term" value="C:cytoplasm"/>
    <property type="evidence" value="ECO:0007669"/>
    <property type="project" value="TreeGrafter"/>
</dbReference>
<dbReference type="SUPFAM" id="SSF52540">
    <property type="entry name" value="P-loop containing nucleoside triphosphate hydrolases"/>
    <property type="match status" value="1"/>
</dbReference>
<evidence type="ECO:0000256" key="2">
    <source>
        <dbReference type="ARBA" id="ARBA00022840"/>
    </source>
</evidence>
<dbReference type="SMART" id="SM00242">
    <property type="entry name" value="MYSc"/>
    <property type="match status" value="1"/>
</dbReference>
<dbReference type="InterPro" id="IPR027417">
    <property type="entry name" value="P-loop_NTPase"/>
</dbReference>
<evidence type="ECO:0000256" key="1">
    <source>
        <dbReference type="ARBA" id="ARBA00022741"/>
    </source>
</evidence>
<dbReference type="InterPro" id="IPR001609">
    <property type="entry name" value="Myosin_head_motor_dom-like"/>
</dbReference>
<dbReference type="EMBL" id="KV941770">
    <property type="protein sequence ID" value="PIO27608.1"/>
    <property type="molecule type" value="Genomic_DNA"/>
</dbReference>
<sequence length="307" mass="35083">MCSPYPCTGLLDVYGFESFQQNNLEQLCINYANEKLQQHFVTHYLKIQQILDTHIFVDASQLQSRLEKSLSLNKCFGRDKFSGKPNFIVSHYAGKVTYQIEDMVEKNKDPVPPELIQLLQESKDSLLQKLFPLENNKTPDVATYSRTSPTTVVSKFKGSLESLMHILHNTTPHYIRCIKPNMGCKAMDFQKEERYGVVAPGQHKTEMRNHVNGLSPAKKRRGPDLEEGSNELQINSQEILEAALPKLYVDTTSTNTLAHCGTTKVFLTHTVVRNFSFFFFLLFYTYTLSVRKLSCFLPLHIAALHNI</sequence>
<comment type="caution">
    <text evidence="4">Lacks conserved residue(s) required for the propagation of feature annotation.</text>
</comment>
<dbReference type="GO" id="GO:0007015">
    <property type="term" value="P:actin filament organization"/>
    <property type="evidence" value="ECO:0007669"/>
    <property type="project" value="TreeGrafter"/>
</dbReference>
<accession>A0A2G9RI86</accession>
<comment type="similarity">
    <text evidence="4">Belongs to the TRAFAC class myosin-kinesin ATPase superfamily. Myosin family.</text>
</comment>
<dbReference type="GO" id="GO:0016020">
    <property type="term" value="C:membrane"/>
    <property type="evidence" value="ECO:0007669"/>
    <property type="project" value="TreeGrafter"/>
</dbReference>
<organism evidence="6 7">
    <name type="scientific">Aquarana catesbeiana</name>
    <name type="common">American bullfrog</name>
    <name type="synonym">Rana catesbeiana</name>
    <dbReference type="NCBI Taxonomy" id="8400"/>
    <lineage>
        <taxon>Eukaryota</taxon>
        <taxon>Metazoa</taxon>
        <taxon>Chordata</taxon>
        <taxon>Craniata</taxon>
        <taxon>Vertebrata</taxon>
        <taxon>Euteleostomi</taxon>
        <taxon>Amphibia</taxon>
        <taxon>Batrachia</taxon>
        <taxon>Anura</taxon>
        <taxon>Neobatrachia</taxon>
        <taxon>Ranoidea</taxon>
        <taxon>Ranidae</taxon>
        <taxon>Aquarana</taxon>
    </lineage>
</organism>
<name>A0A2G9RI86_AQUCT</name>
<dbReference type="GO" id="GO:0005524">
    <property type="term" value="F:ATP binding"/>
    <property type="evidence" value="ECO:0007669"/>
    <property type="project" value="UniProtKB-KW"/>
</dbReference>
<evidence type="ECO:0000313" key="7">
    <source>
        <dbReference type="Proteomes" id="UP000228934"/>
    </source>
</evidence>
<reference evidence="7" key="1">
    <citation type="journal article" date="2017" name="Nat. Commun.">
        <title>The North American bullfrog draft genome provides insight into hormonal regulation of long noncoding RNA.</title>
        <authorList>
            <person name="Hammond S.A."/>
            <person name="Warren R.L."/>
            <person name="Vandervalk B.P."/>
            <person name="Kucuk E."/>
            <person name="Khan H."/>
            <person name="Gibb E.A."/>
            <person name="Pandoh P."/>
            <person name="Kirk H."/>
            <person name="Zhao Y."/>
            <person name="Jones M."/>
            <person name="Mungall A.J."/>
            <person name="Coope R."/>
            <person name="Pleasance S."/>
            <person name="Moore R.A."/>
            <person name="Holt R.A."/>
            <person name="Round J.M."/>
            <person name="Ohora S."/>
            <person name="Walle B.V."/>
            <person name="Veldhoen N."/>
            <person name="Helbing C.C."/>
            <person name="Birol I."/>
        </authorList>
    </citation>
    <scope>NUCLEOTIDE SEQUENCE [LARGE SCALE GENOMIC DNA]</scope>
</reference>
<keyword evidence="2" id="KW-0067">ATP-binding</keyword>
<dbReference type="PANTHER" id="PTHR13140:SF289">
    <property type="entry name" value="UNCONVENTIONAL MYOSIN-XIX"/>
    <property type="match status" value="1"/>
</dbReference>
<dbReference type="GO" id="GO:0051015">
    <property type="term" value="F:actin filament binding"/>
    <property type="evidence" value="ECO:0007669"/>
    <property type="project" value="TreeGrafter"/>
</dbReference>
<evidence type="ECO:0000259" key="5">
    <source>
        <dbReference type="PROSITE" id="PS51456"/>
    </source>
</evidence>
<proteinExistence type="inferred from homology"/>
<evidence type="ECO:0000256" key="4">
    <source>
        <dbReference type="PROSITE-ProRule" id="PRU00782"/>
    </source>
</evidence>
<keyword evidence="4" id="KW-0518">Myosin</keyword>
<dbReference type="Gene3D" id="1.20.58.530">
    <property type="match status" value="2"/>
</dbReference>
<keyword evidence="3 4" id="KW-0009">Actin-binding</keyword>
<feature type="region of interest" description="Actin-binding" evidence="4">
    <location>
        <begin position="160"/>
        <end position="182"/>
    </location>
</feature>
<evidence type="ECO:0000313" key="6">
    <source>
        <dbReference type="EMBL" id="PIO27608.1"/>
    </source>
</evidence>
<keyword evidence="7" id="KW-1185">Reference proteome</keyword>
<dbReference type="GO" id="GO:0016459">
    <property type="term" value="C:myosin complex"/>
    <property type="evidence" value="ECO:0007669"/>
    <property type="project" value="UniProtKB-KW"/>
</dbReference>
<dbReference type="OrthoDB" id="6108017at2759"/>
<dbReference type="PANTHER" id="PTHR13140">
    <property type="entry name" value="MYOSIN"/>
    <property type="match status" value="1"/>
</dbReference>
<dbReference type="PROSITE" id="PS51456">
    <property type="entry name" value="MYOSIN_MOTOR"/>
    <property type="match status" value="1"/>
</dbReference>
<keyword evidence="4" id="KW-0505">Motor protein</keyword>